<reference evidence="1 2" key="1">
    <citation type="submission" date="2014-01" db="EMBL/GenBank/DDBJ databases">
        <title>Genome sequencing of Thermotog hypogea.</title>
        <authorList>
            <person name="Zhang X."/>
            <person name="Alvare G."/>
            <person name="Fristensky B."/>
            <person name="Chen L."/>
            <person name="Suen T."/>
            <person name="Chen Q."/>
            <person name="Ma K."/>
        </authorList>
    </citation>
    <scope>NUCLEOTIDE SEQUENCE [LARGE SCALE GENOMIC DNA]</scope>
    <source>
        <strain evidence="1 2">DSM 11164</strain>
    </source>
</reference>
<accession>A0A0X1KUJ0</accession>
<proteinExistence type="predicted"/>
<evidence type="ECO:0000313" key="1">
    <source>
        <dbReference type="EMBL" id="AJC74931.1"/>
    </source>
</evidence>
<dbReference type="KEGG" id="phy:AJ81_10510"/>
<organism evidence="1 2">
    <name type="scientific">Pseudothermotoga hypogea DSM 11164 = NBRC 106472</name>
    <dbReference type="NCBI Taxonomy" id="1123384"/>
    <lineage>
        <taxon>Bacteria</taxon>
        <taxon>Thermotogati</taxon>
        <taxon>Thermotogota</taxon>
        <taxon>Thermotogae</taxon>
        <taxon>Thermotogales</taxon>
        <taxon>Thermotogaceae</taxon>
        <taxon>Pseudothermotoga</taxon>
    </lineage>
</organism>
<name>A0A0X1KUJ0_9THEM</name>
<dbReference type="Proteomes" id="UP000077469">
    <property type="component" value="Chromosome"/>
</dbReference>
<protein>
    <submittedName>
        <fullName evidence="1">Uncharacterized protein</fullName>
    </submittedName>
</protein>
<dbReference type="AlphaFoldDB" id="A0A0X1KUJ0"/>
<dbReference type="PaxDb" id="1123384-AJ81_10510"/>
<gene>
    <name evidence="1" type="ORF">AJ81_10510</name>
</gene>
<keyword evidence="2" id="KW-1185">Reference proteome</keyword>
<evidence type="ECO:0000313" key="2">
    <source>
        <dbReference type="Proteomes" id="UP000077469"/>
    </source>
</evidence>
<dbReference type="EMBL" id="CP007141">
    <property type="protein sequence ID" value="AJC74931.1"/>
    <property type="molecule type" value="Genomic_DNA"/>
</dbReference>
<sequence>MREISQTELNTAIKLDKNARPQEWGLFSKVA</sequence>